<gene>
    <name evidence="1" type="primary">ORF40223</name>
</gene>
<protein>
    <submittedName>
        <fullName evidence="1">Uncharacterized protein</fullName>
    </submittedName>
</protein>
<accession>A0A0B6YWW5</accession>
<feature type="non-terminal residue" evidence="1">
    <location>
        <position position="1"/>
    </location>
</feature>
<dbReference type="SUPFAM" id="SSF46966">
    <property type="entry name" value="Spectrin repeat"/>
    <property type="match status" value="1"/>
</dbReference>
<proteinExistence type="predicted"/>
<sequence length="84" mass="9834">RDVASFLLTWMRDTIKAMLTKSCPTNLLEMKALHSDFNRFQNEDVPPRLEMKNQAMRLFDEIQNLTTDPSHLSIEDDFLPHNLS</sequence>
<reference evidence="1" key="1">
    <citation type="submission" date="2014-12" db="EMBL/GenBank/DDBJ databases">
        <title>Insight into the proteome of Arion vulgaris.</title>
        <authorList>
            <person name="Aradska J."/>
            <person name="Bulat T."/>
            <person name="Smidak R."/>
            <person name="Sarate P."/>
            <person name="Gangsoo J."/>
            <person name="Sialana F."/>
            <person name="Bilban M."/>
            <person name="Lubec G."/>
        </authorList>
    </citation>
    <scope>NUCLEOTIDE SEQUENCE</scope>
    <source>
        <tissue evidence="1">Skin</tissue>
    </source>
</reference>
<name>A0A0B6YWW5_9EUPU</name>
<evidence type="ECO:0000313" key="1">
    <source>
        <dbReference type="EMBL" id="CEK60723.1"/>
    </source>
</evidence>
<dbReference type="Gene3D" id="1.20.58.60">
    <property type="match status" value="1"/>
</dbReference>
<organism evidence="1">
    <name type="scientific">Arion vulgaris</name>
    <dbReference type="NCBI Taxonomy" id="1028688"/>
    <lineage>
        <taxon>Eukaryota</taxon>
        <taxon>Metazoa</taxon>
        <taxon>Spiralia</taxon>
        <taxon>Lophotrochozoa</taxon>
        <taxon>Mollusca</taxon>
        <taxon>Gastropoda</taxon>
        <taxon>Heterobranchia</taxon>
        <taxon>Euthyneura</taxon>
        <taxon>Panpulmonata</taxon>
        <taxon>Eupulmonata</taxon>
        <taxon>Stylommatophora</taxon>
        <taxon>Helicina</taxon>
        <taxon>Arionoidea</taxon>
        <taxon>Arionidae</taxon>
        <taxon>Arion</taxon>
    </lineage>
</organism>
<dbReference type="AlphaFoldDB" id="A0A0B6YWW5"/>
<feature type="non-terminal residue" evidence="1">
    <location>
        <position position="84"/>
    </location>
</feature>
<dbReference type="EMBL" id="HACG01013858">
    <property type="protein sequence ID" value="CEK60723.1"/>
    <property type="molecule type" value="Transcribed_RNA"/>
</dbReference>